<evidence type="ECO:0000313" key="1">
    <source>
        <dbReference type="EMBL" id="KAF2998010.1"/>
    </source>
</evidence>
<dbReference type="PANTHER" id="PTHR33337:SF40">
    <property type="entry name" value="CENP-V_GFA DOMAIN-CONTAINING PROTEIN-RELATED"/>
    <property type="match status" value="1"/>
</dbReference>
<dbReference type="PANTHER" id="PTHR33337">
    <property type="entry name" value="GFA DOMAIN-CONTAINING PROTEIN"/>
    <property type="match status" value="1"/>
</dbReference>
<dbReference type="AlphaFoldDB" id="A0A9P4T9I0"/>
<evidence type="ECO:0008006" key="3">
    <source>
        <dbReference type="Google" id="ProtNLM"/>
    </source>
</evidence>
<organism evidence="1 2">
    <name type="scientific">Curvularia kusanoi</name>
    <name type="common">Cochliobolus kusanoi</name>
    <dbReference type="NCBI Taxonomy" id="90978"/>
    <lineage>
        <taxon>Eukaryota</taxon>
        <taxon>Fungi</taxon>
        <taxon>Dikarya</taxon>
        <taxon>Ascomycota</taxon>
        <taxon>Pezizomycotina</taxon>
        <taxon>Dothideomycetes</taxon>
        <taxon>Pleosporomycetidae</taxon>
        <taxon>Pleosporales</taxon>
        <taxon>Pleosporineae</taxon>
        <taxon>Pleosporaceae</taxon>
        <taxon>Curvularia</taxon>
    </lineage>
</organism>
<accession>A0A9P4T9I0</accession>
<dbReference type="GO" id="GO:0016846">
    <property type="term" value="F:carbon-sulfur lyase activity"/>
    <property type="evidence" value="ECO:0007669"/>
    <property type="project" value="InterPro"/>
</dbReference>
<protein>
    <recommendedName>
        <fullName evidence="3">CENP-V/GFA domain-containing protein</fullName>
    </recommendedName>
</protein>
<evidence type="ECO:0000313" key="2">
    <source>
        <dbReference type="Proteomes" id="UP000801428"/>
    </source>
</evidence>
<dbReference type="InterPro" id="IPR011057">
    <property type="entry name" value="Mss4-like_sf"/>
</dbReference>
<comment type="caution">
    <text evidence="1">The sequence shown here is derived from an EMBL/GenBank/DDBJ whole genome shotgun (WGS) entry which is preliminary data.</text>
</comment>
<proteinExistence type="predicted"/>
<reference evidence="1" key="1">
    <citation type="submission" date="2019-04" db="EMBL/GenBank/DDBJ databases">
        <title>Sequencing of skin fungus with MAO and IRED activity.</title>
        <authorList>
            <person name="Marsaioli A.J."/>
            <person name="Bonatto J.M.C."/>
            <person name="Reis Junior O."/>
        </authorList>
    </citation>
    <scope>NUCLEOTIDE SEQUENCE</scope>
    <source>
        <strain evidence="1">30M1</strain>
    </source>
</reference>
<dbReference type="Gene3D" id="3.90.1590.10">
    <property type="entry name" value="glutathione-dependent formaldehyde- activating enzyme (gfa)"/>
    <property type="match status" value="1"/>
</dbReference>
<keyword evidence="2" id="KW-1185">Reference proteome</keyword>
<sequence>MPLPDEALRIEGGCNCNAVRYRVDIPTKDERPLHPLAPAESPVSMPFLALDHCNDCRRATASILPAWLCAPLDMCSVSLVATSSASLAPNAAVRKEQAKEQSSQWIPAADAFIPTAAATATEDCFLTSYESSHQRWRWFCVRCGTNVAYTAAMPAGFPSMLDITLGSVDRHYLDSEALIPERHLWWDYGIDWIHRLATEGYGKLPIHPNYRIAEIVDTQQET</sequence>
<dbReference type="EMBL" id="SWKU01000021">
    <property type="protein sequence ID" value="KAF2998010.1"/>
    <property type="molecule type" value="Genomic_DNA"/>
</dbReference>
<dbReference type="OrthoDB" id="5422068at2759"/>
<dbReference type="GO" id="GO:0046872">
    <property type="term" value="F:metal ion binding"/>
    <property type="evidence" value="ECO:0007669"/>
    <property type="project" value="UniProtKB-KW"/>
</dbReference>
<dbReference type="SUPFAM" id="SSF51316">
    <property type="entry name" value="Mss4-like"/>
    <property type="match status" value="2"/>
</dbReference>
<dbReference type="Proteomes" id="UP000801428">
    <property type="component" value="Unassembled WGS sequence"/>
</dbReference>
<gene>
    <name evidence="1" type="ORF">E8E13_007413</name>
</gene>
<name>A0A9P4T9I0_CURKU</name>